<dbReference type="AlphaFoldDB" id="A0A382PNF1"/>
<evidence type="ECO:0000313" key="2">
    <source>
        <dbReference type="EMBL" id="SVC73471.1"/>
    </source>
</evidence>
<keyword evidence="1" id="KW-1133">Transmembrane helix</keyword>
<feature type="non-terminal residue" evidence="2">
    <location>
        <position position="87"/>
    </location>
</feature>
<organism evidence="2">
    <name type="scientific">marine metagenome</name>
    <dbReference type="NCBI Taxonomy" id="408172"/>
    <lineage>
        <taxon>unclassified sequences</taxon>
        <taxon>metagenomes</taxon>
        <taxon>ecological metagenomes</taxon>
    </lineage>
</organism>
<proteinExistence type="predicted"/>
<evidence type="ECO:0000256" key="1">
    <source>
        <dbReference type="SAM" id="Phobius"/>
    </source>
</evidence>
<gene>
    <name evidence="2" type="ORF">METZ01_LOCUS326325</name>
</gene>
<protein>
    <submittedName>
        <fullName evidence="2">Uncharacterized protein</fullName>
    </submittedName>
</protein>
<feature type="transmembrane region" description="Helical" evidence="1">
    <location>
        <begin position="7"/>
        <end position="28"/>
    </location>
</feature>
<sequence length="87" mass="9854">MFKKIEIWILYLTILLSFLFAIGFGALVRQELVGLTKAGWASKSALFLAEIPRNIKRIIGPSLDLTLEDRFPSLDGFDGNFNIEESY</sequence>
<dbReference type="EMBL" id="UINC01107815">
    <property type="protein sequence ID" value="SVC73471.1"/>
    <property type="molecule type" value="Genomic_DNA"/>
</dbReference>
<keyword evidence="1" id="KW-0472">Membrane</keyword>
<accession>A0A382PNF1</accession>
<name>A0A382PNF1_9ZZZZ</name>
<reference evidence="2" key="1">
    <citation type="submission" date="2018-05" db="EMBL/GenBank/DDBJ databases">
        <authorList>
            <person name="Lanie J.A."/>
            <person name="Ng W.-L."/>
            <person name="Kazmierczak K.M."/>
            <person name="Andrzejewski T.M."/>
            <person name="Davidsen T.M."/>
            <person name="Wayne K.J."/>
            <person name="Tettelin H."/>
            <person name="Glass J.I."/>
            <person name="Rusch D."/>
            <person name="Podicherti R."/>
            <person name="Tsui H.-C.T."/>
            <person name="Winkler M.E."/>
        </authorList>
    </citation>
    <scope>NUCLEOTIDE SEQUENCE</scope>
</reference>
<keyword evidence="1" id="KW-0812">Transmembrane</keyword>